<keyword evidence="3" id="KW-1185">Reference proteome</keyword>
<keyword evidence="1" id="KW-0732">Signal</keyword>
<gene>
    <name evidence="2" type="ORF">BaRGS_00009807</name>
</gene>
<dbReference type="Proteomes" id="UP001519460">
    <property type="component" value="Unassembled WGS sequence"/>
</dbReference>
<reference evidence="2 3" key="1">
    <citation type="journal article" date="2023" name="Sci. Data">
        <title>Genome assembly of the Korean intertidal mud-creeper Batillaria attramentaria.</title>
        <authorList>
            <person name="Patra A.K."/>
            <person name="Ho P.T."/>
            <person name="Jun S."/>
            <person name="Lee S.J."/>
            <person name="Kim Y."/>
            <person name="Won Y.J."/>
        </authorList>
    </citation>
    <scope>NUCLEOTIDE SEQUENCE [LARGE SCALE GENOMIC DNA]</scope>
    <source>
        <strain evidence="2">Wonlab-2016</strain>
    </source>
</reference>
<comment type="caution">
    <text evidence="2">The sequence shown here is derived from an EMBL/GenBank/DDBJ whole genome shotgun (WGS) entry which is preliminary data.</text>
</comment>
<evidence type="ECO:0000313" key="2">
    <source>
        <dbReference type="EMBL" id="KAK7498998.1"/>
    </source>
</evidence>
<dbReference type="AlphaFoldDB" id="A0ABD0LHV3"/>
<protein>
    <submittedName>
        <fullName evidence="2">Uncharacterized protein</fullName>
    </submittedName>
</protein>
<feature type="chain" id="PRO_5044777650" evidence="1">
    <location>
        <begin position="18"/>
        <end position="129"/>
    </location>
</feature>
<accession>A0ABD0LHV3</accession>
<sequence>MLLLLSLAALILDFASGAEDFDVTAHPYRSNDEFEFVYHNMHDLLLVMHDNKCYFGNLTDNRHNGESTEDRMMDSDAYKRVVEVSYLMHVIPDGHVAEHSDLNTMRDLFQDRLADFRCDGKDIYTFELE</sequence>
<organism evidence="2 3">
    <name type="scientific">Batillaria attramentaria</name>
    <dbReference type="NCBI Taxonomy" id="370345"/>
    <lineage>
        <taxon>Eukaryota</taxon>
        <taxon>Metazoa</taxon>
        <taxon>Spiralia</taxon>
        <taxon>Lophotrochozoa</taxon>
        <taxon>Mollusca</taxon>
        <taxon>Gastropoda</taxon>
        <taxon>Caenogastropoda</taxon>
        <taxon>Sorbeoconcha</taxon>
        <taxon>Cerithioidea</taxon>
        <taxon>Batillariidae</taxon>
        <taxon>Batillaria</taxon>
    </lineage>
</organism>
<feature type="signal peptide" evidence="1">
    <location>
        <begin position="1"/>
        <end position="17"/>
    </location>
</feature>
<dbReference type="EMBL" id="JACVVK020000047">
    <property type="protein sequence ID" value="KAK7498998.1"/>
    <property type="molecule type" value="Genomic_DNA"/>
</dbReference>
<name>A0ABD0LHV3_9CAEN</name>
<evidence type="ECO:0000256" key="1">
    <source>
        <dbReference type="SAM" id="SignalP"/>
    </source>
</evidence>
<feature type="non-terminal residue" evidence="2">
    <location>
        <position position="129"/>
    </location>
</feature>
<proteinExistence type="predicted"/>
<evidence type="ECO:0000313" key="3">
    <source>
        <dbReference type="Proteomes" id="UP001519460"/>
    </source>
</evidence>